<dbReference type="Gene3D" id="3.30.300.30">
    <property type="match status" value="1"/>
</dbReference>
<dbReference type="GO" id="GO:0016874">
    <property type="term" value="F:ligase activity"/>
    <property type="evidence" value="ECO:0007669"/>
    <property type="project" value="UniProtKB-KW"/>
</dbReference>
<dbReference type="Pfam" id="PF00501">
    <property type="entry name" value="AMP-binding"/>
    <property type="match status" value="1"/>
</dbReference>
<dbReference type="PROSITE" id="PS00455">
    <property type="entry name" value="AMP_BINDING"/>
    <property type="match status" value="1"/>
</dbReference>
<keyword evidence="2" id="KW-1185">Reference proteome</keyword>
<accession>A0ABV2BUD6</accession>
<dbReference type="InterPro" id="IPR042099">
    <property type="entry name" value="ANL_N_sf"/>
</dbReference>
<evidence type="ECO:0000313" key="2">
    <source>
        <dbReference type="Proteomes" id="UP001548189"/>
    </source>
</evidence>
<dbReference type="Pfam" id="PF13193">
    <property type="entry name" value="AMP-binding_C"/>
    <property type="match status" value="1"/>
</dbReference>
<dbReference type="PANTHER" id="PTHR43201:SF5">
    <property type="entry name" value="MEDIUM-CHAIN ACYL-COA LIGASE ACSF2, MITOCHONDRIAL"/>
    <property type="match status" value="1"/>
</dbReference>
<dbReference type="Gene3D" id="3.40.50.12780">
    <property type="entry name" value="N-terminal domain of ligase-like"/>
    <property type="match status" value="1"/>
</dbReference>
<dbReference type="PANTHER" id="PTHR43201">
    <property type="entry name" value="ACYL-COA SYNTHETASE"/>
    <property type="match status" value="1"/>
</dbReference>
<gene>
    <name evidence="1" type="ORF">ABVT43_09695</name>
</gene>
<name>A0ABV2BUD6_9GAMM</name>
<comment type="caution">
    <text evidence="1">The sequence shown here is derived from an EMBL/GenBank/DDBJ whole genome shotgun (WGS) entry which is preliminary data.</text>
</comment>
<dbReference type="Proteomes" id="UP001548189">
    <property type="component" value="Unassembled WGS sequence"/>
</dbReference>
<evidence type="ECO:0000313" key="1">
    <source>
        <dbReference type="EMBL" id="MET1255398.1"/>
    </source>
</evidence>
<dbReference type="InterPro" id="IPR045851">
    <property type="entry name" value="AMP-bd_C_sf"/>
</dbReference>
<organism evidence="1 2">
    <name type="scientific">Aliikangiella maris</name>
    <dbReference type="NCBI Taxonomy" id="3162458"/>
    <lineage>
        <taxon>Bacteria</taxon>
        <taxon>Pseudomonadati</taxon>
        <taxon>Pseudomonadota</taxon>
        <taxon>Gammaproteobacteria</taxon>
        <taxon>Oceanospirillales</taxon>
        <taxon>Pleioneaceae</taxon>
        <taxon>Aliikangiella</taxon>
    </lineage>
</organism>
<dbReference type="CDD" id="cd04433">
    <property type="entry name" value="AFD_class_I"/>
    <property type="match status" value="1"/>
</dbReference>
<dbReference type="InterPro" id="IPR025110">
    <property type="entry name" value="AMP-bd_C"/>
</dbReference>
<dbReference type="InterPro" id="IPR020845">
    <property type="entry name" value="AMP-binding_CS"/>
</dbReference>
<keyword evidence="1" id="KW-0436">Ligase</keyword>
<dbReference type="InterPro" id="IPR000873">
    <property type="entry name" value="AMP-dep_synth/lig_dom"/>
</dbReference>
<dbReference type="EMBL" id="JBEVCJ010000009">
    <property type="protein sequence ID" value="MET1255398.1"/>
    <property type="molecule type" value="Genomic_DNA"/>
</dbReference>
<reference evidence="1 2" key="1">
    <citation type="submission" date="2024-06" db="EMBL/GenBank/DDBJ databases">
        <authorList>
            <person name="Li F."/>
        </authorList>
    </citation>
    <scope>NUCLEOTIDE SEQUENCE [LARGE SCALE GENOMIC DNA]</scope>
    <source>
        <strain evidence="1 2">GXAS 311</strain>
    </source>
</reference>
<protein>
    <submittedName>
        <fullName evidence="1">Long-chain fatty acid--CoA ligase</fullName>
    </submittedName>
</protein>
<dbReference type="SUPFAM" id="SSF56801">
    <property type="entry name" value="Acetyl-CoA synthetase-like"/>
    <property type="match status" value="1"/>
</dbReference>
<sequence length="457" mass="51557">MNTILERMAEFGDKCFIVHRGERYSYQQAHHDVSKWLKKLPELGIKSGDVVSVIGQFSLDVTALLLALLENKNIIVPIDDELQEDIEKRHQVAGVQFAFRSGIHSGVEYSETGFYSDHDYLQSLRKEQKAGLILFTSGSTGNSKAAVHQFDKLIGRYFKSDKRKPINAMVFLKFDHIGGVSTMLSILMNGGCMFSVEDRSPESICRLIEREKIQVLPTTPSFLNMLIMSRAWEKYDLSSIRVITYGTEPMPESTLNSMSKFFPDVMLKQTYGLTELGIFPTRSKSNTSTFMSIKEGDIQIKIKDDILYVKSDMAMLGYLNAPSPFDEDGWYNTGDKVIVEDGYTKILGRDSEIINVGGEKVYPSEVESVLLDMRGVKNVVVQGKKNPITGQIVSAVFELEDDELISDLARRVREHCQNKLDAFKIPREVAIADGELVSGRFKKIRKNIKQKETDKSA</sequence>
<proteinExistence type="predicted"/>